<evidence type="ECO:0000313" key="2">
    <source>
        <dbReference type="Proteomes" id="UP000017973"/>
    </source>
</evidence>
<accession>V6MEK7</accession>
<gene>
    <name evidence="1" type="ORF">T458_16565</name>
</gene>
<evidence type="ECO:0000313" key="1">
    <source>
        <dbReference type="EMBL" id="EST53818.1"/>
    </source>
</evidence>
<sequence length="96" mass="10968">MPPFTAVDKPPQAFRNLFGVSGNDSKDGKPPLPCMQALEQGETDCSEKRQDKQCEEDMNVKNTGEKPYRKRVQLLFYQNEIQIGSQPGCENHRRQI</sequence>
<dbReference type="AlphaFoldDB" id="V6MEK7"/>
<comment type="caution">
    <text evidence="1">The sequence shown here is derived from an EMBL/GenBank/DDBJ whole genome shotgun (WGS) entry which is preliminary data.</text>
</comment>
<dbReference type="Proteomes" id="UP000017973">
    <property type="component" value="Unassembled WGS sequence"/>
</dbReference>
<proteinExistence type="predicted"/>
<keyword evidence="2" id="KW-1185">Reference proteome</keyword>
<reference evidence="1 2" key="1">
    <citation type="journal article" date="2014" name="Genome Announc.">
        <title>Draft Genome Sequence of Brevibacillus panacihumi Strain W25, a Halotolerant Hydrocarbon-Degrading Bacterium.</title>
        <authorList>
            <person name="Wang X."/>
            <person name="Jin D."/>
            <person name="Zhou L."/>
            <person name="Wu L."/>
            <person name="An W."/>
            <person name="Chen Y."/>
            <person name="Zhao L."/>
        </authorList>
    </citation>
    <scope>NUCLEOTIDE SEQUENCE [LARGE SCALE GENOMIC DNA]</scope>
    <source>
        <strain evidence="1 2">W25</strain>
    </source>
</reference>
<dbReference type="EMBL" id="AYJU01000017">
    <property type="protein sequence ID" value="EST53818.1"/>
    <property type="molecule type" value="Genomic_DNA"/>
</dbReference>
<name>V6MEK7_9BACL</name>
<organism evidence="1 2">
    <name type="scientific">Brevibacillus panacihumi W25</name>
    <dbReference type="NCBI Taxonomy" id="1408254"/>
    <lineage>
        <taxon>Bacteria</taxon>
        <taxon>Bacillati</taxon>
        <taxon>Bacillota</taxon>
        <taxon>Bacilli</taxon>
        <taxon>Bacillales</taxon>
        <taxon>Paenibacillaceae</taxon>
        <taxon>Brevibacillus</taxon>
    </lineage>
</organism>
<dbReference type="HOGENOM" id="CLU_2354307_0_0_9"/>
<protein>
    <submittedName>
        <fullName evidence="1">Uncharacterized protein</fullName>
    </submittedName>
</protein>